<dbReference type="Gene3D" id="3.40.30.10">
    <property type="entry name" value="Glutaredoxin"/>
    <property type="match status" value="1"/>
</dbReference>
<dbReference type="Pfam" id="PF13410">
    <property type="entry name" value="GST_C_2"/>
    <property type="match status" value="1"/>
</dbReference>
<dbReference type="InterPro" id="IPR010987">
    <property type="entry name" value="Glutathione-S-Trfase_C-like"/>
</dbReference>
<dbReference type="SUPFAM" id="SSF47616">
    <property type="entry name" value="GST C-terminal domain-like"/>
    <property type="match status" value="1"/>
</dbReference>
<dbReference type="RefSeq" id="WP_211850638.1">
    <property type="nucleotide sequence ID" value="NZ_JAAGBB010000002.1"/>
</dbReference>
<sequence>MSFTLHAFPESGGCYKAALMLTLSGADWRGVWVDYFAKAEVRTPEWKAKHSVMGEVPVLEDGALRLSQSGVILHHLAERLGTFAPEGAEEKREALRWILFDNHKFTSYLATWRFLLGWAENPDPAVVAFFRTRVEGAFRVAEAQLEDRPFILGARPTIADLSMHGYLHYPESEWPLDLATRFPNIAAWIGRVRALPGWKGPYELLPGPRTPPRG</sequence>
<proteinExistence type="predicted"/>
<dbReference type="SFLD" id="SFLDS00019">
    <property type="entry name" value="Glutathione_Transferase_(cytos"/>
    <property type="match status" value="1"/>
</dbReference>
<feature type="domain" description="GST C-terminal" evidence="2">
    <location>
        <begin position="87"/>
        <end position="212"/>
    </location>
</feature>
<name>A0ABS5ERX6_9PROT</name>
<dbReference type="SUPFAM" id="SSF52833">
    <property type="entry name" value="Thioredoxin-like"/>
    <property type="match status" value="1"/>
</dbReference>
<dbReference type="InterPro" id="IPR040079">
    <property type="entry name" value="Glutathione_S-Trfase"/>
</dbReference>
<evidence type="ECO:0000313" key="3">
    <source>
        <dbReference type="EMBL" id="MBR0663039.1"/>
    </source>
</evidence>
<accession>A0ABS5ERX6</accession>
<dbReference type="PANTHER" id="PTHR44051:SF2">
    <property type="entry name" value="HYPOTHETICAL GLUTATHIONE S-TRANSFERASE LIKE PROTEIN"/>
    <property type="match status" value="1"/>
</dbReference>
<comment type="caution">
    <text evidence="3">The sequence shown here is derived from an EMBL/GenBank/DDBJ whole genome shotgun (WGS) entry which is preliminary data.</text>
</comment>
<feature type="domain" description="GST N-terminal" evidence="1">
    <location>
        <begin position="1"/>
        <end position="84"/>
    </location>
</feature>
<keyword evidence="4" id="KW-1185">Reference proteome</keyword>
<reference evidence="4" key="1">
    <citation type="journal article" date="2021" name="Syst. Appl. Microbiol.">
        <title>Roseomonas hellenica sp. nov., isolated from roots of wild-growing Alkanna tinctoria.</title>
        <authorList>
            <person name="Rat A."/>
            <person name="Naranjo H.D."/>
            <person name="Lebbe L."/>
            <person name="Cnockaert M."/>
            <person name="Krigas N."/>
            <person name="Grigoriadou K."/>
            <person name="Maloupa E."/>
            <person name="Willems A."/>
        </authorList>
    </citation>
    <scope>NUCLEOTIDE SEQUENCE [LARGE SCALE GENOMIC DNA]</scope>
    <source>
        <strain evidence="4">LMG 31523</strain>
    </source>
</reference>
<evidence type="ECO:0000313" key="4">
    <source>
        <dbReference type="Proteomes" id="UP001196870"/>
    </source>
</evidence>
<organism evidence="3 4">
    <name type="scientific">Plastoroseomonas hellenica</name>
    <dbReference type="NCBI Taxonomy" id="2687306"/>
    <lineage>
        <taxon>Bacteria</taxon>
        <taxon>Pseudomonadati</taxon>
        <taxon>Pseudomonadota</taxon>
        <taxon>Alphaproteobacteria</taxon>
        <taxon>Acetobacterales</taxon>
        <taxon>Acetobacteraceae</taxon>
        <taxon>Plastoroseomonas</taxon>
    </lineage>
</organism>
<dbReference type="Proteomes" id="UP001196870">
    <property type="component" value="Unassembled WGS sequence"/>
</dbReference>
<dbReference type="InterPro" id="IPR036249">
    <property type="entry name" value="Thioredoxin-like_sf"/>
</dbReference>
<protein>
    <submittedName>
        <fullName evidence="3">Glutathione S-transferase</fullName>
    </submittedName>
</protein>
<dbReference type="Pfam" id="PF02798">
    <property type="entry name" value="GST_N"/>
    <property type="match status" value="1"/>
</dbReference>
<dbReference type="PROSITE" id="PS50404">
    <property type="entry name" value="GST_NTER"/>
    <property type="match status" value="1"/>
</dbReference>
<dbReference type="Gene3D" id="1.20.1050.10">
    <property type="match status" value="1"/>
</dbReference>
<dbReference type="InterPro" id="IPR036282">
    <property type="entry name" value="Glutathione-S-Trfase_C_sf"/>
</dbReference>
<dbReference type="PANTHER" id="PTHR44051">
    <property type="entry name" value="GLUTATHIONE S-TRANSFERASE-RELATED"/>
    <property type="match status" value="1"/>
</dbReference>
<evidence type="ECO:0000259" key="1">
    <source>
        <dbReference type="PROSITE" id="PS50404"/>
    </source>
</evidence>
<dbReference type="PROSITE" id="PS50405">
    <property type="entry name" value="GST_CTER"/>
    <property type="match status" value="1"/>
</dbReference>
<dbReference type="EMBL" id="JAAGBB010000002">
    <property type="protein sequence ID" value="MBR0663039.1"/>
    <property type="molecule type" value="Genomic_DNA"/>
</dbReference>
<evidence type="ECO:0000259" key="2">
    <source>
        <dbReference type="PROSITE" id="PS50405"/>
    </source>
</evidence>
<gene>
    <name evidence="3" type="ORF">GXW71_01605</name>
</gene>
<dbReference type="InterPro" id="IPR004045">
    <property type="entry name" value="Glutathione_S-Trfase_N"/>
</dbReference>